<dbReference type="OrthoDB" id="6400670at2"/>
<dbReference type="InterPro" id="IPR036390">
    <property type="entry name" value="WH_DNA-bd_sf"/>
</dbReference>
<dbReference type="PRINTS" id="PR00598">
    <property type="entry name" value="HTHMARR"/>
</dbReference>
<dbReference type="SUPFAM" id="SSF46785">
    <property type="entry name" value="Winged helix' DNA-binding domain"/>
    <property type="match status" value="1"/>
</dbReference>
<organism evidence="2 3">
    <name type="scientific">Pseudaestuariivita atlantica</name>
    <dbReference type="NCBI Taxonomy" id="1317121"/>
    <lineage>
        <taxon>Bacteria</taxon>
        <taxon>Pseudomonadati</taxon>
        <taxon>Pseudomonadota</taxon>
        <taxon>Alphaproteobacteria</taxon>
        <taxon>Rhodobacterales</taxon>
        <taxon>Paracoccaceae</taxon>
        <taxon>Pseudaestuariivita</taxon>
    </lineage>
</organism>
<reference evidence="2 3" key="1">
    <citation type="journal article" date="2015" name="Int. J. Syst. Evol. Microbiol.">
        <title>Aestuariivita atlantica sp. nov., isolated from deep sea sediment of the Atlantic Ocean.</title>
        <authorList>
            <person name="Li G."/>
            <person name="Lai Q."/>
            <person name="Du Y."/>
            <person name="Liu X."/>
            <person name="Sun F."/>
            <person name="Shao Z."/>
        </authorList>
    </citation>
    <scope>NUCLEOTIDE SEQUENCE [LARGE SCALE GENOMIC DNA]</scope>
    <source>
        <strain evidence="2 3">22II-S11-z3</strain>
    </source>
</reference>
<dbReference type="EMBL" id="AQQZ01000001">
    <property type="protein sequence ID" value="KNG95219.1"/>
    <property type="molecule type" value="Genomic_DNA"/>
</dbReference>
<evidence type="ECO:0000313" key="3">
    <source>
        <dbReference type="Proteomes" id="UP000036938"/>
    </source>
</evidence>
<keyword evidence="3" id="KW-1185">Reference proteome</keyword>
<sequence length="148" mass="16658">MRDADIPLYFALFNEIGILSQLSRTVLEARLPEGLLVSHFGVLNHLIRVQDGQTPLRLARAFQVPKTSMTHTLAGLEKRALIEMRVNPEDARSKCVWITEAGRDVRDRAIRDISADMEAMVGEFAPDRVARLVPELAELRKILDAARD</sequence>
<dbReference type="Gene3D" id="1.10.10.10">
    <property type="entry name" value="Winged helix-like DNA-binding domain superfamily/Winged helix DNA-binding domain"/>
    <property type="match status" value="1"/>
</dbReference>
<protein>
    <submittedName>
        <fullName evidence="2">MarR family transcriptional regulator</fullName>
    </submittedName>
</protein>
<dbReference type="AlphaFoldDB" id="A0A0L1JTW8"/>
<feature type="domain" description="HTH marR-type" evidence="1">
    <location>
        <begin position="1"/>
        <end position="148"/>
    </location>
</feature>
<dbReference type="PANTHER" id="PTHR33164">
    <property type="entry name" value="TRANSCRIPTIONAL REGULATOR, MARR FAMILY"/>
    <property type="match status" value="1"/>
</dbReference>
<accession>A0A0L1JTW8</accession>
<dbReference type="InterPro" id="IPR036388">
    <property type="entry name" value="WH-like_DNA-bd_sf"/>
</dbReference>
<dbReference type="InterPro" id="IPR000835">
    <property type="entry name" value="HTH_MarR-typ"/>
</dbReference>
<evidence type="ECO:0000313" key="2">
    <source>
        <dbReference type="EMBL" id="KNG95219.1"/>
    </source>
</evidence>
<dbReference type="GO" id="GO:0003700">
    <property type="term" value="F:DNA-binding transcription factor activity"/>
    <property type="evidence" value="ECO:0007669"/>
    <property type="project" value="InterPro"/>
</dbReference>
<dbReference type="GO" id="GO:0006950">
    <property type="term" value="P:response to stress"/>
    <property type="evidence" value="ECO:0007669"/>
    <property type="project" value="TreeGrafter"/>
</dbReference>
<gene>
    <name evidence="2" type="ORF">ATO11_00830</name>
</gene>
<evidence type="ECO:0000259" key="1">
    <source>
        <dbReference type="PROSITE" id="PS50995"/>
    </source>
</evidence>
<dbReference type="PANTHER" id="PTHR33164:SF43">
    <property type="entry name" value="HTH-TYPE TRANSCRIPTIONAL REPRESSOR YETL"/>
    <property type="match status" value="1"/>
</dbReference>
<dbReference type="InterPro" id="IPR039422">
    <property type="entry name" value="MarR/SlyA-like"/>
</dbReference>
<proteinExistence type="predicted"/>
<name>A0A0L1JTW8_9RHOB</name>
<dbReference type="SMART" id="SM00347">
    <property type="entry name" value="HTH_MARR"/>
    <property type="match status" value="1"/>
</dbReference>
<dbReference type="STRING" id="1317121.ATO11_00830"/>
<comment type="caution">
    <text evidence="2">The sequence shown here is derived from an EMBL/GenBank/DDBJ whole genome shotgun (WGS) entry which is preliminary data.</text>
</comment>
<dbReference type="Pfam" id="PF12802">
    <property type="entry name" value="MarR_2"/>
    <property type="match status" value="1"/>
</dbReference>
<dbReference type="RefSeq" id="WP_050528939.1">
    <property type="nucleotide sequence ID" value="NZ_AQQZ01000001.1"/>
</dbReference>
<dbReference type="Proteomes" id="UP000036938">
    <property type="component" value="Unassembled WGS sequence"/>
</dbReference>
<dbReference type="PROSITE" id="PS50995">
    <property type="entry name" value="HTH_MARR_2"/>
    <property type="match status" value="1"/>
</dbReference>